<dbReference type="SUPFAM" id="SSF51197">
    <property type="entry name" value="Clavaminate synthase-like"/>
    <property type="match status" value="1"/>
</dbReference>
<keyword evidence="2" id="KW-0479">Metal-binding</keyword>
<dbReference type="PROSITE" id="PS51471">
    <property type="entry name" value="FE2OG_OXY"/>
    <property type="match status" value="1"/>
</dbReference>
<dbReference type="Pfam" id="PF14226">
    <property type="entry name" value="DIOX_N"/>
    <property type="match status" value="1"/>
</dbReference>
<dbReference type="Gene3D" id="2.60.120.330">
    <property type="entry name" value="B-lactam Antibiotic, Isopenicillin N Synthase, Chain"/>
    <property type="match status" value="1"/>
</dbReference>
<dbReference type="InterPro" id="IPR005123">
    <property type="entry name" value="Oxoglu/Fe-dep_dioxygenase_dom"/>
</dbReference>
<evidence type="ECO:0000259" key="3">
    <source>
        <dbReference type="PROSITE" id="PS51471"/>
    </source>
</evidence>
<dbReference type="InterPro" id="IPR026992">
    <property type="entry name" value="DIOX_N"/>
</dbReference>
<evidence type="ECO:0000313" key="5">
    <source>
        <dbReference type="Proteomes" id="UP001610335"/>
    </source>
</evidence>
<dbReference type="Pfam" id="PF03171">
    <property type="entry name" value="2OG-FeII_Oxy"/>
    <property type="match status" value="1"/>
</dbReference>
<proteinExistence type="inferred from homology"/>
<dbReference type="InterPro" id="IPR044861">
    <property type="entry name" value="IPNS-like_FE2OG_OXY"/>
</dbReference>
<keyword evidence="5" id="KW-1185">Reference proteome</keyword>
<keyword evidence="2" id="KW-0408">Iron</keyword>
<organism evidence="4 5">
    <name type="scientific">Aspergillus cavernicola</name>
    <dbReference type="NCBI Taxonomy" id="176166"/>
    <lineage>
        <taxon>Eukaryota</taxon>
        <taxon>Fungi</taxon>
        <taxon>Dikarya</taxon>
        <taxon>Ascomycota</taxon>
        <taxon>Pezizomycotina</taxon>
        <taxon>Eurotiomycetes</taxon>
        <taxon>Eurotiomycetidae</taxon>
        <taxon>Eurotiales</taxon>
        <taxon>Aspergillaceae</taxon>
        <taxon>Aspergillus</taxon>
        <taxon>Aspergillus subgen. Nidulantes</taxon>
    </lineage>
</organism>
<comment type="similarity">
    <text evidence="1 2">Belongs to the iron/ascorbate-dependent oxidoreductase family.</text>
</comment>
<dbReference type="InterPro" id="IPR027443">
    <property type="entry name" value="IPNS-like_sf"/>
</dbReference>
<sequence>MSIPVLDASVLSGGTLEQRAEFGMKLLESLATFGFAKLVNHPVPVPLVKETFDQIKKFFKLPYDVKIPLRNDPKKGQQRGWSVPGEEKTWWLESNTGEIAEPQFSDNKESFDCGHPNDKQFPNVWPSEADLPGYQDTMDRFFFSCGDLTLVLLEVIARALNLCPTIFTSRCTNEASTIRINHFPPMERIKLDQGKISRIWPHKDFGIISLVFPDSTPGLEYEDRRNPGTFIPMPYGSEDEVVILVSETMERWTNGVIRAGLHQVSRPRDLEEKVVPERWSLVYFNKADRHVNVGSFKEFVTPDKPPLYKNLTALEYQSLRNAAHYPH</sequence>
<dbReference type="InterPro" id="IPR050231">
    <property type="entry name" value="Iron_ascorbate_oxido_reductase"/>
</dbReference>
<dbReference type="EMBL" id="JBFXLS010000132">
    <property type="protein sequence ID" value="KAL2814078.1"/>
    <property type="molecule type" value="Genomic_DNA"/>
</dbReference>
<name>A0ABR4HH35_9EURO</name>
<feature type="domain" description="Fe2OG dioxygenase" evidence="3">
    <location>
        <begin position="174"/>
        <end position="287"/>
    </location>
</feature>
<dbReference type="Proteomes" id="UP001610335">
    <property type="component" value="Unassembled WGS sequence"/>
</dbReference>
<evidence type="ECO:0000256" key="1">
    <source>
        <dbReference type="ARBA" id="ARBA00008056"/>
    </source>
</evidence>
<protein>
    <recommendedName>
        <fullName evidence="3">Fe2OG dioxygenase domain-containing protein</fullName>
    </recommendedName>
</protein>
<keyword evidence="2" id="KW-0560">Oxidoreductase</keyword>
<reference evidence="4 5" key="1">
    <citation type="submission" date="2024-07" db="EMBL/GenBank/DDBJ databases">
        <title>Section-level genome sequencing and comparative genomics of Aspergillus sections Usti and Cavernicolus.</title>
        <authorList>
            <consortium name="Lawrence Berkeley National Laboratory"/>
            <person name="Nybo J.L."/>
            <person name="Vesth T.C."/>
            <person name="Theobald S."/>
            <person name="Frisvad J.C."/>
            <person name="Larsen T.O."/>
            <person name="Kjaerboelling I."/>
            <person name="Rothschild-Mancinelli K."/>
            <person name="Lyhne E.K."/>
            <person name="Kogle M.E."/>
            <person name="Barry K."/>
            <person name="Clum A."/>
            <person name="Na H."/>
            <person name="Ledsgaard L."/>
            <person name="Lin J."/>
            <person name="Lipzen A."/>
            <person name="Kuo A."/>
            <person name="Riley R."/>
            <person name="Mondo S."/>
            <person name="LaButti K."/>
            <person name="Haridas S."/>
            <person name="Pangalinan J."/>
            <person name="Salamov A.A."/>
            <person name="Simmons B.A."/>
            <person name="Magnuson J.K."/>
            <person name="Chen J."/>
            <person name="Drula E."/>
            <person name="Henrissat B."/>
            <person name="Wiebenga A."/>
            <person name="Lubbers R.J."/>
            <person name="Gomes A.C."/>
            <person name="Makela M.R."/>
            <person name="Stajich J."/>
            <person name="Grigoriev I.V."/>
            <person name="Mortensen U.H."/>
            <person name="De vries R.P."/>
            <person name="Baker S.E."/>
            <person name="Andersen M.R."/>
        </authorList>
    </citation>
    <scope>NUCLEOTIDE SEQUENCE [LARGE SCALE GENOMIC DNA]</scope>
    <source>
        <strain evidence="4 5">CBS 600.67</strain>
    </source>
</reference>
<gene>
    <name evidence="4" type="ORF">BDW59DRAFT_167307</name>
</gene>
<evidence type="ECO:0000313" key="4">
    <source>
        <dbReference type="EMBL" id="KAL2814078.1"/>
    </source>
</evidence>
<dbReference type="PANTHER" id="PTHR47990">
    <property type="entry name" value="2-OXOGLUTARATE (2OG) AND FE(II)-DEPENDENT OXYGENASE SUPERFAMILY PROTEIN-RELATED"/>
    <property type="match status" value="1"/>
</dbReference>
<evidence type="ECO:0000256" key="2">
    <source>
        <dbReference type="RuleBase" id="RU003682"/>
    </source>
</evidence>
<accession>A0ABR4HH35</accession>
<comment type="caution">
    <text evidence="4">The sequence shown here is derived from an EMBL/GenBank/DDBJ whole genome shotgun (WGS) entry which is preliminary data.</text>
</comment>